<dbReference type="Proteomes" id="UP000654482">
    <property type="component" value="Unassembled WGS sequence"/>
</dbReference>
<dbReference type="RefSeq" id="WP_228055377.1">
    <property type="nucleotide sequence ID" value="NZ_JADEWZ010000002.1"/>
</dbReference>
<keyword evidence="2" id="KW-1185">Reference proteome</keyword>
<dbReference type="AlphaFoldDB" id="A0A8J7DLB6"/>
<dbReference type="EMBL" id="JADEWZ010000002">
    <property type="protein sequence ID" value="MBE9114653.1"/>
    <property type="molecule type" value="Genomic_DNA"/>
</dbReference>
<gene>
    <name evidence="1" type="ORF">IQ249_01965</name>
</gene>
<evidence type="ECO:0000313" key="2">
    <source>
        <dbReference type="Proteomes" id="UP000654482"/>
    </source>
</evidence>
<comment type="caution">
    <text evidence="1">The sequence shown here is derived from an EMBL/GenBank/DDBJ whole genome shotgun (WGS) entry which is preliminary data.</text>
</comment>
<proteinExistence type="predicted"/>
<organism evidence="1 2">
    <name type="scientific">Lusitaniella coriacea LEGE 07157</name>
    <dbReference type="NCBI Taxonomy" id="945747"/>
    <lineage>
        <taxon>Bacteria</taxon>
        <taxon>Bacillati</taxon>
        <taxon>Cyanobacteriota</taxon>
        <taxon>Cyanophyceae</taxon>
        <taxon>Spirulinales</taxon>
        <taxon>Lusitaniellaceae</taxon>
        <taxon>Lusitaniella</taxon>
    </lineage>
</organism>
<sequence length="139" mass="14402">MKLNARNALTSAASIALVLGMGAIASYADTIALRTLPNQQVTLSGRSGGSQKTPDCGFVSAAPSHLVNVTERINSMTLRVEATGGQPTLLIDGPDGRFCATTTGGNSPEIPGLWMPGLYKISVGDLSGEQHAYSLQISQ</sequence>
<accession>A0A8J7DLB6</accession>
<name>A0A8J7DLB6_9CYAN</name>
<evidence type="ECO:0000313" key="1">
    <source>
        <dbReference type="EMBL" id="MBE9114653.1"/>
    </source>
</evidence>
<reference evidence="1" key="1">
    <citation type="submission" date="2020-10" db="EMBL/GenBank/DDBJ databases">
        <authorList>
            <person name="Castelo-Branco R."/>
            <person name="Eusebio N."/>
            <person name="Adriana R."/>
            <person name="Vieira A."/>
            <person name="Brugerolle De Fraissinette N."/>
            <person name="Rezende De Castro R."/>
            <person name="Schneider M.P."/>
            <person name="Vasconcelos V."/>
            <person name="Leao P.N."/>
        </authorList>
    </citation>
    <scope>NUCLEOTIDE SEQUENCE</scope>
    <source>
        <strain evidence="1">LEGE 07157</strain>
    </source>
</reference>
<protein>
    <submittedName>
        <fullName evidence="1">Uncharacterized protein</fullName>
    </submittedName>
</protein>